<dbReference type="GO" id="GO:0051301">
    <property type="term" value="P:cell division"/>
    <property type="evidence" value="ECO:0007669"/>
    <property type="project" value="UniProtKB-KW"/>
</dbReference>
<comment type="subunit">
    <text evidence="5">Homodimer. Homodimerization may be required to stabilize the binding of ScpA to the Smc head domains. Component of a cohesin-like complex composed of ScpA, ScpB and the Smc homodimer, in which ScpA and ScpB bind to the head domain of Smc. The presence of the three proteins is required for the association of the complex with DNA.</text>
</comment>
<dbReference type="InterPro" id="IPR036390">
    <property type="entry name" value="WH_DNA-bd_sf"/>
</dbReference>
<dbReference type="AlphaFoldDB" id="A0A926CZ95"/>
<evidence type="ECO:0000256" key="4">
    <source>
        <dbReference type="ARBA" id="ARBA00023306"/>
    </source>
</evidence>
<keyword evidence="3 5" id="KW-0159">Chromosome partition</keyword>
<proteinExistence type="inferred from homology"/>
<evidence type="ECO:0000256" key="5">
    <source>
        <dbReference type="HAMAP-Rule" id="MF_01804"/>
    </source>
</evidence>
<dbReference type="InterPro" id="IPR036388">
    <property type="entry name" value="WH-like_DNA-bd_sf"/>
</dbReference>
<dbReference type="PIRSF" id="PIRSF019345">
    <property type="entry name" value="ScpB"/>
    <property type="match status" value="1"/>
</dbReference>
<dbReference type="EMBL" id="JACRSO010000002">
    <property type="protein sequence ID" value="MBC8528848.1"/>
    <property type="molecule type" value="Genomic_DNA"/>
</dbReference>
<evidence type="ECO:0000256" key="2">
    <source>
        <dbReference type="ARBA" id="ARBA00022618"/>
    </source>
</evidence>
<keyword evidence="8" id="KW-1185">Reference proteome</keyword>
<comment type="subcellular location">
    <subcellularLocation>
        <location evidence="5">Cytoplasm</location>
    </subcellularLocation>
    <text evidence="5">Associated with two foci at the outer edges of the nucleoid region in young cells, and at four foci within both cell halves in older cells.</text>
</comment>
<sequence length="202" mass="22726">MDKIALAALIESILFVSGDPLTRKELAKGLEVSLAQVYDALDALDEKYARPDSGLMLIKFGDKVQLGSKNEHGTVVEKLLFPKRKQSLSQAVMETLSIVAYRQPVTRAEIEQIRGVRCEYAINSLMKKNMIQEVGRKESIGRPMLLGTTDEFLRHFGLERIEDLPGRDEWRLPPEQEQIHLEDTGASEAALDLETEDKDTES</sequence>
<evidence type="ECO:0000256" key="1">
    <source>
        <dbReference type="ARBA" id="ARBA00022490"/>
    </source>
</evidence>
<evidence type="ECO:0000313" key="8">
    <source>
        <dbReference type="Proteomes" id="UP000654279"/>
    </source>
</evidence>
<dbReference type="RefSeq" id="WP_249284801.1">
    <property type="nucleotide sequence ID" value="NZ_JACRSO010000002.1"/>
</dbReference>
<dbReference type="Gene3D" id="1.10.10.10">
    <property type="entry name" value="Winged helix-like DNA-binding domain superfamily/Winged helix DNA-binding domain"/>
    <property type="match status" value="2"/>
</dbReference>
<feature type="compositionally biased region" description="Acidic residues" evidence="6">
    <location>
        <begin position="191"/>
        <end position="202"/>
    </location>
</feature>
<dbReference type="GO" id="GO:0006260">
    <property type="term" value="P:DNA replication"/>
    <property type="evidence" value="ECO:0007669"/>
    <property type="project" value="UniProtKB-UniRule"/>
</dbReference>
<dbReference type="PANTHER" id="PTHR34298:SF2">
    <property type="entry name" value="SEGREGATION AND CONDENSATION PROTEIN B"/>
    <property type="match status" value="1"/>
</dbReference>
<organism evidence="7 8">
    <name type="scientific">Luoshenia tenuis</name>
    <dbReference type="NCBI Taxonomy" id="2763654"/>
    <lineage>
        <taxon>Bacteria</taxon>
        <taxon>Bacillati</taxon>
        <taxon>Bacillota</taxon>
        <taxon>Clostridia</taxon>
        <taxon>Christensenellales</taxon>
        <taxon>Christensenellaceae</taxon>
        <taxon>Luoshenia</taxon>
    </lineage>
</organism>
<dbReference type="GO" id="GO:0051304">
    <property type="term" value="P:chromosome separation"/>
    <property type="evidence" value="ECO:0007669"/>
    <property type="project" value="InterPro"/>
</dbReference>
<feature type="region of interest" description="Disordered" evidence="6">
    <location>
        <begin position="179"/>
        <end position="202"/>
    </location>
</feature>
<keyword evidence="1 5" id="KW-0963">Cytoplasm</keyword>
<comment type="caution">
    <text evidence="7">The sequence shown here is derived from an EMBL/GenBank/DDBJ whole genome shotgun (WGS) entry which is preliminary data.</text>
</comment>
<evidence type="ECO:0000256" key="6">
    <source>
        <dbReference type="SAM" id="MobiDB-lite"/>
    </source>
</evidence>
<evidence type="ECO:0000313" key="7">
    <source>
        <dbReference type="EMBL" id="MBC8528848.1"/>
    </source>
</evidence>
<dbReference type="Pfam" id="PF04079">
    <property type="entry name" value="SMC_ScpB"/>
    <property type="match status" value="1"/>
</dbReference>
<evidence type="ECO:0000256" key="3">
    <source>
        <dbReference type="ARBA" id="ARBA00022829"/>
    </source>
</evidence>
<dbReference type="NCBIfam" id="TIGR00281">
    <property type="entry name" value="SMC-Scp complex subunit ScpB"/>
    <property type="match status" value="1"/>
</dbReference>
<comment type="function">
    <text evidence="5">Participates in chromosomal partition during cell division. May act via the formation of a condensin-like complex containing Smc and ScpA that pull DNA away from mid-cell into both cell halves.</text>
</comment>
<dbReference type="GO" id="GO:0005737">
    <property type="term" value="C:cytoplasm"/>
    <property type="evidence" value="ECO:0007669"/>
    <property type="project" value="UniProtKB-SubCell"/>
</dbReference>
<name>A0A926CZ95_9FIRM</name>
<comment type="similarity">
    <text evidence="5">Belongs to the ScpB family.</text>
</comment>
<dbReference type="HAMAP" id="MF_01804">
    <property type="entry name" value="ScpB"/>
    <property type="match status" value="1"/>
</dbReference>
<keyword evidence="2 5" id="KW-0132">Cell division</keyword>
<gene>
    <name evidence="5 7" type="primary">scpB</name>
    <name evidence="7" type="ORF">H8699_05365</name>
</gene>
<keyword evidence="4 5" id="KW-0131">Cell cycle</keyword>
<protein>
    <recommendedName>
        <fullName evidence="5">Segregation and condensation protein B</fullName>
    </recommendedName>
</protein>
<dbReference type="SUPFAM" id="SSF46785">
    <property type="entry name" value="Winged helix' DNA-binding domain"/>
    <property type="match status" value="2"/>
</dbReference>
<reference evidence="7" key="1">
    <citation type="submission" date="2020-08" db="EMBL/GenBank/DDBJ databases">
        <title>Genome public.</title>
        <authorList>
            <person name="Liu C."/>
            <person name="Sun Q."/>
        </authorList>
    </citation>
    <scope>NUCLEOTIDE SEQUENCE</scope>
    <source>
        <strain evidence="7">NSJ-44</strain>
    </source>
</reference>
<dbReference type="PANTHER" id="PTHR34298">
    <property type="entry name" value="SEGREGATION AND CONDENSATION PROTEIN B"/>
    <property type="match status" value="1"/>
</dbReference>
<accession>A0A926CZ95</accession>
<dbReference type="Proteomes" id="UP000654279">
    <property type="component" value="Unassembled WGS sequence"/>
</dbReference>
<dbReference type="InterPro" id="IPR005234">
    <property type="entry name" value="ScpB_csome_segregation"/>
</dbReference>